<dbReference type="InterPro" id="IPR008753">
    <property type="entry name" value="Peptidase_M13_N"/>
</dbReference>
<sequence>MNATDMVKAAYRSCLGHYGYYDDEAAAIRRVLKNHGIYEWPSTKTFRSYLDVLKITGLQPLFGIEVTKTKQKFPTNIIELTTASSYALPWREWPNYGIGKRRAMKIETEYKYMIKNIILLLNNKVQDLETTARSIISMEKAMAKLDEMRRDRVSGFWTEPTLSVSDLNTLFKNGFPLSTLLKSHFKKANITLKSTDRVHLPFLHLTRAVVNWTELVNSTDLYNFIGWLWILRYINVAGGQLTQYFEEFEENTQFSLRDPKDWQDVCLDALVTDETTMYAPAAYLYLEKYFTPGEKVKAFNMVRNIATQLTTLVNENPWMNTRARERVREQIKKLIFRIGYDDFFVNMNYLNTLYTFVNKTSFHQETPFIKIYYELHRNQELKFMNMLNTREYKYDYRFGPFLTHGYYDAHRNILIFQAAALQGRLSEETIPKSYIYGGLGATVAFHLARTVEATYWDGNGTSVTGARFVWDGISVDSQCRYGNTKPVEVKMEELSFAAYVESHLAFKAYKSALNDTNVEYTLPIDTALTPEKLFFATFGQRYCKGAGLGFSAEERENG</sequence>
<evidence type="ECO:0000259" key="2">
    <source>
        <dbReference type="Pfam" id="PF05649"/>
    </source>
</evidence>
<dbReference type="Gene3D" id="1.10.1380.10">
    <property type="entry name" value="Neutral endopeptidase , domain2"/>
    <property type="match status" value="1"/>
</dbReference>
<proteinExistence type="evidence at transcript level"/>
<comment type="similarity">
    <text evidence="1">Belongs to the peptidase M13 family.</text>
</comment>
<dbReference type="PANTHER" id="PTHR11733:SF241">
    <property type="entry name" value="GH26575P-RELATED"/>
    <property type="match status" value="1"/>
</dbReference>
<protein>
    <submittedName>
        <fullName evidence="3">Putative peptidase family m13 includes neprilysin</fullName>
    </submittedName>
</protein>
<feature type="domain" description="Peptidase M13 N-terminal" evidence="2">
    <location>
        <begin position="4"/>
        <end position="340"/>
    </location>
</feature>
<dbReference type="PANTHER" id="PTHR11733">
    <property type="entry name" value="ZINC METALLOPROTEASE FAMILY M13 NEPRILYSIN-RELATED"/>
    <property type="match status" value="1"/>
</dbReference>
<reference evidence="3" key="1">
    <citation type="submission" date="2012-12" db="EMBL/GenBank/DDBJ databases">
        <title>Identification and characterization of a phenylalanine ammonia-lyase gene family in Isatis indigotica Fort.</title>
        <authorList>
            <person name="Liu Q."/>
            <person name="Chen J."/>
            <person name="Zhou X."/>
            <person name="Di P."/>
            <person name="Xiao Y."/>
            <person name="Xuan H."/>
            <person name="Zhang L."/>
            <person name="Chen W."/>
        </authorList>
    </citation>
    <scope>NUCLEOTIDE SEQUENCE</scope>
    <source>
        <tissue evidence="3">Salivary gland</tissue>
    </source>
</reference>
<dbReference type="AlphaFoldDB" id="A0A0K8RHX2"/>
<dbReference type="SUPFAM" id="SSF55486">
    <property type="entry name" value="Metalloproteases ('zincins'), catalytic domain"/>
    <property type="match status" value="1"/>
</dbReference>
<dbReference type="EMBL" id="GADI01003162">
    <property type="protein sequence ID" value="JAA70646.1"/>
    <property type="molecule type" value="mRNA"/>
</dbReference>
<dbReference type="InterPro" id="IPR000718">
    <property type="entry name" value="Peptidase_M13"/>
</dbReference>
<organism evidence="3">
    <name type="scientific">Ixodes ricinus</name>
    <name type="common">Common tick</name>
    <name type="synonym">Acarus ricinus</name>
    <dbReference type="NCBI Taxonomy" id="34613"/>
    <lineage>
        <taxon>Eukaryota</taxon>
        <taxon>Metazoa</taxon>
        <taxon>Ecdysozoa</taxon>
        <taxon>Arthropoda</taxon>
        <taxon>Chelicerata</taxon>
        <taxon>Arachnida</taxon>
        <taxon>Acari</taxon>
        <taxon>Parasitiformes</taxon>
        <taxon>Ixodida</taxon>
        <taxon>Ixodoidea</taxon>
        <taxon>Ixodidae</taxon>
        <taxon>Ixodinae</taxon>
        <taxon>Ixodes</taxon>
    </lineage>
</organism>
<dbReference type="PROSITE" id="PS51885">
    <property type="entry name" value="NEPRILYSIN"/>
    <property type="match status" value="1"/>
</dbReference>
<name>A0A0K8RHX2_IXORI</name>
<dbReference type="GO" id="GO:0004222">
    <property type="term" value="F:metalloendopeptidase activity"/>
    <property type="evidence" value="ECO:0007669"/>
    <property type="project" value="InterPro"/>
</dbReference>
<dbReference type="GO" id="GO:0016485">
    <property type="term" value="P:protein processing"/>
    <property type="evidence" value="ECO:0007669"/>
    <property type="project" value="TreeGrafter"/>
</dbReference>
<dbReference type="Pfam" id="PF05649">
    <property type="entry name" value="Peptidase_M13_N"/>
    <property type="match status" value="1"/>
</dbReference>
<dbReference type="GO" id="GO:0005886">
    <property type="term" value="C:plasma membrane"/>
    <property type="evidence" value="ECO:0007669"/>
    <property type="project" value="TreeGrafter"/>
</dbReference>
<dbReference type="Gene3D" id="3.40.390.10">
    <property type="entry name" value="Collagenase (Catalytic Domain)"/>
    <property type="match status" value="1"/>
</dbReference>
<evidence type="ECO:0000313" key="3">
    <source>
        <dbReference type="EMBL" id="JAA70646.1"/>
    </source>
</evidence>
<accession>A0A0K8RHX2</accession>
<dbReference type="InterPro" id="IPR042089">
    <property type="entry name" value="Peptidase_M13_dom_2"/>
</dbReference>
<evidence type="ECO:0000256" key="1">
    <source>
        <dbReference type="ARBA" id="ARBA00007357"/>
    </source>
</evidence>
<dbReference type="InterPro" id="IPR024079">
    <property type="entry name" value="MetalloPept_cat_dom_sf"/>
</dbReference>